<accession>A0A8H6IDG4</accession>
<reference evidence="3 4" key="1">
    <citation type="submission" date="2020-07" db="EMBL/GenBank/DDBJ databases">
        <title>Comparative genomics of pyrophilous fungi reveals a link between fire events and developmental genes.</title>
        <authorList>
            <consortium name="DOE Joint Genome Institute"/>
            <person name="Steindorff A.S."/>
            <person name="Carver A."/>
            <person name="Calhoun S."/>
            <person name="Stillman K."/>
            <person name="Liu H."/>
            <person name="Lipzen A."/>
            <person name="Pangilinan J."/>
            <person name="Labutti K."/>
            <person name="Bruns T.D."/>
            <person name="Grigoriev I.V."/>
        </authorList>
    </citation>
    <scope>NUCLEOTIDE SEQUENCE [LARGE SCALE GENOMIC DNA]</scope>
    <source>
        <strain evidence="3 4">CBS 144469</strain>
    </source>
</reference>
<dbReference type="OrthoDB" id="3030719at2759"/>
<keyword evidence="4" id="KW-1185">Reference proteome</keyword>
<gene>
    <name evidence="3" type="ORF">DFP72DRAFT_531653</name>
</gene>
<sequence length="288" mass="32809">MTSLYGFLAPDAPDLASVSAYLQLRPDLHNRHFFTGEVSKMLPIAVGFVQKFVSLYRREDALAQERKIDSATSGQLNPSQHPQHGSPDHQESLLSSHCRALHAGIRSLPDELLETIFDHTLALSTDRHLSLNQCIMQVCHQWRDLALHFPPLWSTLHDVLWDTPAMSSPPHTARLRRDRKKDTVTVLRYLERSRAHPITFTLHIDVNHPDADPLVHEESDRLFQVLVSHSHRWANADLDVPFRLLRIHSDSIKGRLPQLKFLSLKVTNRERGVVKSVDCFDSSSCPSL</sequence>
<name>A0A8H6IDG4_9AGAR</name>
<feature type="compositionally biased region" description="Polar residues" evidence="1">
    <location>
        <begin position="70"/>
        <end position="83"/>
    </location>
</feature>
<dbReference type="Gene3D" id="1.20.1280.50">
    <property type="match status" value="1"/>
</dbReference>
<feature type="domain" description="F-box" evidence="2">
    <location>
        <begin position="105"/>
        <end position="157"/>
    </location>
</feature>
<protein>
    <recommendedName>
        <fullName evidence="2">F-box domain-containing protein</fullName>
    </recommendedName>
</protein>
<evidence type="ECO:0000259" key="2">
    <source>
        <dbReference type="Pfam" id="PF12937"/>
    </source>
</evidence>
<evidence type="ECO:0000313" key="3">
    <source>
        <dbReference type="EMBL" id="KAF6763468.1"/>
    </source>
</evidence>
<comment type="caution">
    <text evidence="3">The sequence shown here is derived from an EMBL/GenBank/DDBJ whole genome shotgun (WGS) entry which is preliminary data.</text>
</comment>
<proteinExistence type="predicted"/>
<feature type="region of interest" description="Disordered" evidence="1">
    <location>
        <begin position="70"/>
        <end position="93"/>
    </location>
</feature>
<dbReference type="EMBL" id="JACGCI010000006">
    <property type="protein sequence ID" value="KAF6763468.1"/>
    <property type="molecule type" value="Genomic_DNA"/>
</dbReference>
<evidence type="ECO:0000256" key="1">
    <source>
        <dbReference type="SAM" id="MobiDB-lite"/>
    </source>
</evidence>
<dbReference type="AlphaFoldDB" id="A0A8H6IDG4"/>
<evidence type="ECO:0000313" key="4">
    <source>
        <dbReference type="Proteomes" id="UP000521943"/>
    </source>
</evidence>
<organism evidence="3 4">
    <name type="scientific">Ephemerocybe angulata</name>
    <dbReference type="NCBI Taxonomy" id="980116"/>
    <lineage>
        <taxon>Eukaryota</taxon>
        <taxon>Fungi</taxon>
        <taxon>Dikarya</taxon>
        <taxon>Basidiomycota</taxon>
        <taxon>Agaricomycotina</taxon>
        <taxon>Agaricomycetes</taxon>
        <taxon>Agaricomycetidae</taxon>
        <taxon>Agaricales</taxon>
        <taxon>Agaricineae</taxon>
        <taxon>Psathyrellaceae</taxon>
        <taxon>Ephemerocybe</taxon>
    </lineage>
</organism>
<dbReference type="Proteomes" id="UP000521943">
    <property type="component" value="Unassembled WGS sequence"/>
</dbReference>
<dbReference type="InterPro" id="IPR001810">
    <property type="entry name" value="F-box_dom"/>
</dbReference>
<dbReference type="Pfam" id="PF12937">
    <property type="entry name" value="F-box-like"/>
    <property type="match status" value="1"/>
</dbReference>